<proteinExistence type="predicted"/>
<sequence length="298" mass="33674">MAVPAPSIMQVVVCLTSFNRIDCARISMEIIKLNWAHKWPVVHACSDAGYTRYIEDVLVKREPRPLTAGALDLLVASVSAAVSRFHAEYVIHLEADTWVFDQKVIQRYLEQLAENPAAVIAASSWSTDCVPAWKRSPLLGRRLRARLAGVLRPFGSSYGVREKKSLSTQFFIARATPEFLEMLSGLRVKDDHFLEKVLYTAVVERFGTRGIVNMPEREPVHPRFRHACEPLSLFCQHWPSAEDAPSAKTHPDLTQDDRLRGKKECLQAMPLMRHGPYMDKLLNSDNLAYYNGNAKRSG</sequence>
<organism evidence="1 2">
    <name type="scientific">Paraburkholderia phenazinium</name>
    <dbReference type="NCBI Taxonomy" id="60549"/>
    <lineage>
        <taxon>Bacteria</taxon>
        <taxon>Pseudomonadati</taxon>
        <taxon>Pseudomonadota</taxon>
        <taxon>Betaproteobacteria</taxon>
        <taxon>Burkholderiales</taxon>
        <taxon>Burkholderiaceae</taxon>
        <taxon>Paraburkholderia</taxon>
    </lineage>
</organism>
<reference evidence="1 2" key="1">
    <citation type="submission" date="2016-11" db="EMBL/GenBank/DDBJ databases">
        <authorList>
            <person name="Jaros S."/>
            <person name="Januszkiewicz K."/>
            <person name="Wedrychowicz H."/>
        </authorList>
    </citation>
    <scope>NUCLEOTIDE SEQUENCE [LARGE SCALE GENOMIC DNA]</scope>
    <source>
        <strain evidence="1 2">GAS95</strain>
    </source>
</reference>
<dbReference type="EMBL" id="FSRU01000001">
    <property type="protein sequence ID" value="SIO39521.1"/>
    <property type="molecule type" value="Genomic_DNA"/>
</dbReference>
<evidence type="ECO:0008006" key="3">
    <source>
        <dbReference type="Google" id="ProtNLM"/>
    </source>
</evidence>
<accession>A0A1N6J5I5</accession>
<evidence type="ECO:0000313" key="1">
    <source>
        <dbReference type="EMBL" id="SIO39521.1"/>
    </source>
</evidence>
<gene>
    <name evidence="1" type="ORF">SAMN05444165_2806</name>
</gene>
<keyword evidence="2" id="KW-1185">Reference proteome</keyword>
<dbReference type="Proteomes" id="UP000185151">
    <property type="component" value="Unassembled WGS sequence"/>
</dbReference>
<name>A0A1N6J5I5_9BURK</name>
<evidence type="ECO:0000313" key="2">
    <source>
        <dbReference type="Proteomes" id="UP000185151"/>
    </source>
</evidence>
<protein>
    <recommendedName>
        <fullName evidence="3">Glycosyl transferase family 2</fullName>
    </recommendedName>
</protein>
<dbReference type="AlphaFoldDB" id="A0A1N6J5I5"/>